<dbReference type="EMBL" id="AMGM01000002">
    <property type="protein sequence ID" value="EKB51192.1"/>
    <property type="molecule type" value="Genomic_DNA"/>
</dbReference>
<gene>
    <name evidence="2" type="ORF">B879_00243</name>
</gene>
<dbReference type="Proteomes" id="UP000004478">
    <property type="component" value="Unassembled WGS sequence"/>
</dbReference>
<comment type="caution">
    <text evidence="2">The sequence shown here is derived from an EMBL/GenBank/DDBJ whole genome shotgun (WGS) entry which is preliminary data.</text>
</comment>
<reference evidence="2 3" key="1">
    <citation type="journal article" date="2012" name="J. Bacteriol.">
        <title>Draft Genome Sequence of Cecembia lonarensis Strain LW9T, Isolated from Lonar Lake, a Haloalkaline Lake in India.</title>
        <authorList>
            <person name="Shivaji S."/>
            <person name="Ara S."/>
            <person name="Singh A."/>
            <person name="Pinnaka A.K."/>
        </authorList>
    </citation>
    <scope>NUCLEOTIDE SEQUENCE [LARGE SCALE GENOMIC DNA]</scope>
    <source>
        <strain evidence="2 3">LW9</strain>
    </source>
</reference>
<dbReference type="InterPro" id="IPR008969">
    <property type="entry name" value="CarboxyPept-like_regulatory"/>
</dbReference>
<evidence type="ECO:0000313" key="2">
    <source>
        <dbReference type="EMBL" id="EKB51192.1"/>
    </source>
</evidence>
<evidence type="ECO:0000256" key="1">
    <source>
        <dbReference type="SAM" id="SignalP"/>
    </source>
</evidence>
<dbReference type="AlphaFoldDB" id="K1LG85"/>
<proteinExistence type="predicted"/>
<keyword evidence="1" id="KW-0732">Signal</keyword>
<dbReference type="OrthoDB" id="983143at2"/>
<feature type="signal peptide" evidence="1">
    <location>
        <begin position="1"/>
        <end position="25"/>
    </location>
</feature>
<evidence type="ECO:0000313" key="3">
    <source>
        <dbReference type="Proteomes" id="UP000004478"/>
    </source>
</evidence>
<dbReference type="SUPFAM" id="SSF49464">
    <property type="entry name" value="Carboxypeptidase regulatory domain-like"/>
    <property type="match status" value="1"/>
</dbReference>
<dbReference type="InterPro" id="IPR043741">
    <property type="entry name" value="DUF5686"/>
</dbReference>
<feature type="chain" id="PRO_5003847574" description="TonB-linked outer membrane protein, SusC/RagA family" evidence="1">
    <location>
        <begin position="26"/>
        <end position="811"/>
    </location>
</feature>
<dbReference type="Pfam" id="PF13715">
    <property type="entry name" value="CarbopepD_reg_2"/>
    <property type="match status" value="1"/>
</dbReference>
<protein>
    <recommendedName>
        <fullName evidence="4">TonB-linked outer membrane protein, SusC/RagA family</fullName>
    </recommendedName>
</protein>
<evidence type="ECO:0008006" key="4">
    <source>
        <dbReference type="Google" id="ProtNLM"/>
    </source>
</evidence>
<sequence>MRIRLCLGFYLMFFLCSTFSLESMAQEGSMLRGKVLHDKTDESIPFAHVYWSGYESQGVVSDILGEFQLKWESSADTLVISHVGYVKLKLGKNQLRADGRIFMESKQVELKEFLFLAGENPAFPLLRKAIANKNINDPSNLKSYRYESYDKMIFTVDGISEDGIRRTRFDTLFDGGHLLVSESLSEVTYRKPGRRHEKVKASQISGLQSLMTALVSSTIQPFSFYEDYLTVLEVPYLHPLTSDGFRKYDYFLEDSIQSNGTTAYVISFQPQETKGYLLGRGFMTISRHNYALENIVFSTTNNQSNLQFELQQKNRWDGQHWFPEQINSIYLFKNFDINGSPMKLVSQNFISDVRLNEAIPMKEISRVGLIYDIQNERYPMAQFRRDSLTVAELRAFSRFEEMDAKNLRRARNVVRVFSQLLTGRVSLGKVDVLSAHLFRINQYEGLALGMGLATNQEFSRHFELDGYFRYGFRDQAWKYGLGTSILFHDPLESRIRFSYSQDIAEIGINPFVRTRTFATSSDLFRAFLAQKMDAVEKYHIEFSQLPLHRWRLGLTASSESRTPLWTSNLEMPDLERMFQSFQATEVGLNLRYVAKEQTSKVGRQIIPGPIGYPVFNFHASRAIPDVFNGTADFWRLAFKTQHQWRKGVSTHQLNVEGMSVWGAEVPISYFNTGFGIQPQERSFSISLPAYFQTMRIYEFFSDRAIYANYSYLTGPLFQHDLNIMSMAPQLNLVQGFAIGSVNHSFGEEAFPFQTMEQGYWESGVELQNLIKYRSGFGFQGIGIGAYYRWGAYANPIFQENLFVNLSLRVAF</sequence>
<accession>K1LG85</accession>
<organism evidence="2 3">
    <name type="scientific">Cecembia lonarensis (strain CCUG 58316 / KCTC 22772 / LW9)</name>
    <dbReference type="NCBI Taxonomy" id="1225176"/>
    <lineage>
        <taxon>Bacteria</taxon>
        <taxon>Pseudomonadati</taxon>
        <taxon>Bacteroidota</taxon>
        <taxon>Cytophagia</taxon>
        <taxon>Cytophagales</taxon>
        <taxon>Cyclobacteriaceae</taxon>
        <taxon>Cecembia</taxon>
    </lineage>
</organism>
<keyword evidence="3" id="KW-1185">Reference proteome</keyword>
<dbReference type="RefSeq" id="WP_009183297.1">
    <property type="nucleotide sequence ID" value="NZ_AMGM01000002.1"/>
</dbReference>
<name>K1LG85_CECL9</name>
<dbReference type="Pfam" id="PF18939">
    <property type="entry name" value="DUF5686"/>
    <property type="match status" value="1"/>
</dbReference>